<keyword evidence="15" id="KW-1185">Reference proteome</keyword>
<comment type="similarity">
    <text evidence="2 12">Belongs to the amiloride-sensitive sodium channel (TC 1.A.6) family.</text>
</comment>
<evidence type="ECO:0000256" key="5">
    <source>
        <dbReference type="ARBA" id="ARBA00022692"/>
    </source>
</evidence>
<keyword evidence="8 12" id="KW-0406">Ion transport</keyword>
<evidence type="ECO:0000256" key="13">
    <source>
        <dbReference type="SAM" id="MobiDB-lite"/>
    </source>
</evidence>
<dbReference type="Pfam" id="PF00858">
    <property type="entry name" value="ASC"/>
    <property type="match status" value="1"/>
</dbReference>
<keyword evidence="4 12" id="KW-0894">Sodium channel</keyword>
<sequence>MNMNSGVTKCLQLLLKTVFVALKLTCAAGLVCLVSLEIAEFIAGELITTTQYLNGPPNPKISFCNSFFIPHEAWNESVSPRDLFNSLRPDAQQTILYFDSIDEDEETPILAGLSDEIHYTIPNRLDVNDRGMYMTYCHPLSSVQKTRHASSHQLNVALRKISNTAAVMFHPGELPRSARYLDVPVVVTQYNLRPSVAEAVVSVSWGEYRRLNRPDAPCSEAADVWSCPERCRMERAVREVNCAPFFLLDLLSDIQTASSSGSGMVPLQPCDTLQEFTTFHRRFHEVIDDCDCPRATCTTTSVNLDVTPRRDARFSDFELRTLLLFRRRNVVSTTEHPAMTWTSFLADFGGNLGLLLGVSALTVVEALQHLLEKVVARNATGAMKNPNGSSDDRDDLHTRDGRYPMSLSGFGGITKGLKDGKEDVWRGGSEFCGRQRHLVGPGIIVTPRREIPQILPENGGDNGTTASRRGSGVFTLTTVELG</sequence>
<keyword evidence="11 12" id="KW-0407">Ion channel</keyword>
<comment type="caution">
    <text evidence="14">The sequence shown here is derived from an EMBL/GenBank/DDBJ whole genome shotgun (WGS) entry which is preliminary data.</text>
</comment>
<keyword evidence="6" id="KW-1133">Transmembrane helix</keyword>
<evidence type="ECO:0000256" key="7">
    <source>
        <dbReference type="ARBA" id="ARBA00023053"/>
    </source>
</evidence>
<dbReference type="PANTHER" id="PTHR11690:SF248">
    <property type="entry name" value="PICKPOCKET 17, ISOFORM A"/>
    <property type="match status" value="1"/>
</dbReference>
<evidence type="ECO:0000313" key="14">
    <source>
        <dbReference type="EMBL" id="KAF0298102.1"/>
    </source>
</evidence>
<evidence type="ECO:0000256" key="4">
    <source>
        <dbReference type="ARBA" id="ARBA00022461"/>
    </source>
</evidence>
<dbReference type="Proteomes" id="UP000440578">
    <property type="component" value="Unassembled WGS sequence"/>
</dbReference>
<evidence type="ECO:0000256" key="9">
    <source>
        <dbReference type="ARBA" id="ARBA00023136"/>
    </source>
</evidence>
<evidence type="ECO:0000256" key="11">
    <source>
        <dbReference type="ARBA" id="ARBA00023303"/>
    </source>
</evidence>
<evidence type="ECO:0000256" key="12">
    <source>
        <dbReference type="RuleBase" id="RU000679"/>
    </source>
</evidence>
<comment type="subcellular location">
    <subcellularLocation>
        <location evidence="1">Membrane</location>
        <topology evidence="1">Multi-pass membrane protein</topology>
    </subcellularLocation>
</comment>
<feature type="compositionally biased region" description="Basic and acidic residues" evidence="13">
    <location>
        <begin position="390"/>
        <end position="402"/>
    </location>
</feature>
<dbReference type="InterPro" id="IPR001873">
    <property type="entry name" value="ENaC"/>
</dbReference>
<keyword evidence="9" id="KW-0472">Membrane</keyword>
<keyword evidence="7" id="KW-0915">Sodium</keyword>
<keyword evidence="3 12" id="KW-0813">Transport</keyword>
<dbReference type="Gene3D" id="1.10.287.770">
    <property type="entry name" value="YojJ-like"/>
    <property type="match status" value="1"/>
</dbReference>
<evidence type="ECO:0000256" key="8">
    <source>
        <dbReference type="ARBA" id="ARBA00023065"/>
    </source>
</evidence>
<evidence type="ECO:0000256" key="3">
    <source>
        <dbReference type="ARBA" id="ARBA00022448"/>
    </source>
</evidence>
<dbReference type="GO" id="GO:0015280">
    <property type="term" value="F:ligand-gated sodium channel activity"/>
    <property type="evidence" value="ECO:0007669"/>
    <property type="project" value="TreeGrafter"/>
</dbReference>
<dbReference type="AlphaFoldDB" id="A0A6A4W528"/>
<evidence type="ECO:0000256" key="10">
    <source>
        <dbReference type="ARBA" id="ARBA00023201"/>
    </source>
</evidence>
<keyword evidence="5 12" id="KW-0812">Transmembrane</keyword>
<evidence type="ECO:0000313" key="15">
    <source>
        <dbReference type="Proteomes" id="UP000440578"/>
    </source>
</evidence>
<evidence type="ECO:0000256" key="6">
    <source>
        <dbReference type="ARBA" id="ARBA00022989"/>
    </source>
</evidence>
<reference evidence="14 15" key="1">
    <citation type="submission" date="2019-07" db="EMBL/GenBank/DDBJ databases">
        <title>Draft genome assembly of a fouling barnacle, Amphibalanus amphitrite (Darwin, 1854): The first reference genome for Thecostraca.</title>
        <authorList>
            <person name="Kim W."/>
        </authorList>
    </citation>
    <scope>NUCLEOTIDE SEQUENCE [LARGE SCALE GENOMIC DNA]</scope>
    <source>
        <strain evidence="14">SNU_AA5</strain>
        <tissue evidence="14">Soma without cirri and trophi</tissue>
    </source>
</reference>
<evidence type="ECO:0000256" key="1">
    <source>
        <dbReference type="ARBA" id="ARBA00004141"/>
    </source>
</evidence>
<accession>A0A6A4W528</accession>
<protein>
    <submittedName>
        <fullName evidence="14">Uncharacterized protein</fullName>
    </submittedName>
</protein>
<proteinExistence type="inferred from homology"/>
<dbReference type="EMBL" id="VIIS01001446">
    <property type="protein sequence ID" value="KAF0298102.1"/>
    <property type="molecule type" value="Genomic_DNA"/>
</dbReference>
<dbReference type="GO" id="GO:0005886">
    <property type="term" value="C:plasma membrane"/>
    <property type="evidence" value="ECO:0007669"/>
    <property type="project" value="TreeGrafter"/>
</dbReference>
<keyword evidence="10 12" id="KW-0739">Sodium transport</keyword>
<gene>
    <name evidence="14" type="ORF">FJT64_004532</name>
</gene>
<name>A0A6A4W528_AMPAM</name>
<evidence type="ECO:0000256" key="2">
    <source>
        <dbReference type="ARBA" id="ARBA00007193"/>
    </source>
</evidence>
<feature type="region of interest" description="Disordered" evidence="13">
    <location>
        <begin position="381"/>
        <end position="403"/>
    </location>
</feature>
<organism evidence="14 15">
    <name type="scientific">Amphibalanus amphitrite</name>
    <name type="common">Striped barnacle</name>
    <name type="synonym">Balanus amphitrite</name>
    <dbReference type="NCBI Taxonomy" id="1232801"/>
    <lineage>
        <taxon>Eukaryota</taxon>
        <taxon>Metazoa</taxon>
        <taxon>Ecdysozoa</taxon>
        <taxon>Arthropoda</taxon>
        <taxon>Crustacea</taxon>
        <taxon>Multicrustacea</taxon>
        <taxon>Cirripedia</taxon>
        <taxon>Thoracica</taxon>
        <taxon>Thoracicalcarea</taxon>
        <taxon>Balanomorpha</taxon>
        <taxon>Balanoidea</taxon>
        <taxon>Balanidae</taxon>
        <taxon>Amphibalaninae</taxon>
        <taxon>Amphibalanus</taxon>
    </lineage>
</organism>
<dbReference type="PANTHER" id="PTHR11690">
    <property type="entry name" value="AMILORIDE-SENSITIVE SODIUM CHANNEL-RELATED"/>
    <property type="match status" value="1"/>
</dbReference>